<evidence type="ECO:0000313" key="8">
    <source>
        <dbReference type="EMBL" id="ROO24659.1"/>
    </source>
</evidence>
<dbReference type="AlphaFoldDB" id="A0A423PG77"/>
<protein>
    <submittedName>
        <fullName evidence="8">Cyclopropane-fatty-acyl-phospholipid synthase</fullName>
    </submittedName>
</protein>
<evidence type="ECO:0000256" key="7">
    <source>
        <dbReference type="SAM" id="MobiDB-lite"/>
    </source>
</evidence>
<dbReference type="InterPro" id="IPR050723">
    <property type="entry name" value="CFA/CMAS"/>
</dbReference>
<keyword evidence="9" id="KW-1185">Reference proteome</keyword>
<dbReference type="Pfam" id="PF02353">
    <property type="entry name" value="CMAS"/>
    <property type="match status" value="1"/>
</dbReference>
<gene>
    <name evidence="8" type="ORF">SAOR_14115</name>
</gene>
<dbReference type="InterPro" id="IPR003333">
    <property type="entry name" value="CMAS"/>
</dbReference>
<dbReference type="PANTHER" id="PTHR43667">
    <property type="entry name" value="CYCLOPROPANE-FATTY-ACYL-PHOSPHOLIPID SYNTHASE"/>
    <property type="match status" value="1"/>
</dbReference>
<evidence type="ECO:0000256" key="4">
    <source>
        <dbReference type="ARBA" id="ARBA00022691"/>
    </source>
</evidence>
<keyword evidence="4" id="KW-0949">S-adenosyl-L-methionine</keyword>
<feature type="active site" evidence="6">
    <location>
        <position position="391"/>
    </location>
</feature>
<evidence type="ECO:0000313" key="9">
    <source>
        <dbReference type="Proteomes" id="UP000283993"/>
    </source>
</evidence>
<evidence type="ECO:0000256" key="6">
    <source>
        <dbReference type="PIRSR" id="PIRSR003085-1"/>
    </source>
</evidence>
<feature type="region of interest" description="Disordered" evidence="7">
    <location>
        <begin position="1"/>
        <end position="22"/>
    </location>
</feature>
<keyword evidence="2" id="KW-0489">Methyltransferase</keyword>
<proteinExistence type="inferred from homology"/>
<keyword evidence="5" id="KW-0443">Lipid metabolism</keyword>
<accession>A0A423PG77</accession>
<sequence length="416" mass="47342">MCPEAVMHSSHRATKQSGRPATWRERQVVKRLDRLHTGRLEVALPGGSLALFVGRRPGPSAALRIVSPRMVTRLFKAGSIGFAEGYMAGEWDTPDLAALIYLLHLNEDALEPDFSRLQHLYTAMSAVRHRLRRNSRRGARRNIAYHYDLGNDFYGLWLDETWTYSSALFAHPEEDLASAQRRKYARLLARLDVQPGDRILEIGCGWGGFARYAARQADCHVTGLTLSTEQLTFARRAATEAGLEQQLDFQLRDYRDVDERFDHVVSIEMYEAVGERYWPDYFGAIFRALKPGGRAAIQAITIDDSRFDYYRANVDFIQEYIFPGGMLASPAVFEREAARAGLNVRERDFHGRDYARTLMRWDARVVARGAEIEALHGASFLRMWRYYLAYCAAGFTSGNIDLMQIALERPIGESAR</sequence>
<dbReference type="GO" id="GO:0008168">
    <property type="term" value="F:methyltransferase activity"/>
    <property type="evidence" value="ECO:0007669"/>
    <property type="project" value="UniProtKB-KW"/>
</dbReference>
<dbReference type="Gene3D" id="3.40.50.150">
    <property type="entry name" value="Vaccinia Virus protein VP39"/>
    <property type="match status" value="1"/>
</dbReference>
<dbReference type="GO" id="GO:0032259">
    <property type="term" value="P:methylation"/>
    <property type="evidence" value="ECO:0007669"/>
    <property type="project" value="UniProtKB-KW"/>
</dbReference>
<dbReference type="EMBL" id="AYKH01000041">
    <property type="protein sequence ID" value="ROO24659.1"/>
    <property type="molecule type" value="Genomic_DNA"/>
</dbReference>
<dbReference type="PANTHER" id="PTHR43667:SF2">
    <property type="entry name" value="FATTY ACID C-METHYL TRANSFERASE"/>
    <property type="match status" value="1"/>
</dbReference>
<reference evidence="8 9" key="1">
    <citation type="submission" date="2013-10" db="EMBL/GenBank/DDBJ databases">
        <title>Salinisphaera orenii MK-B5 Genome Sequencing.</title>
        <authorList>
            <person name="Lai Q."/>
            <person name="Li C."/>
            <person name="Shao Z."/>
        </authorList>
    </citation>
    <scope>NUCLEOTIDE SEQUENCE [LARGE SCALE GENOMIC DNA]</scope>
    <source>
        <strain evidence="8 9">MK-B5</strain>
    </source>
</reference>
<dbReference type="SUPFAM" id="SSF53335">
    <property type="entry name" value="S-adenosyl-L-methionine-dependent methyltransferases"/>
    <property type="match status" value="1"/>
</dbReference>
<comment type="caution">
    <text evidence="8">The sequence shown here is derived from an EMBL/GenBank/DDBJ whole genome shotgun (WGS) entry which is preliminary data.</text>
</comment>
<evidence type="ECO:0000256" key="5">
    <source>
        <dbReference type="ARBA" id="ARBA00023098"/>
    </source>
</evidence>
<dbReference type="Proteomes" id="UP000283993">
    <property type="component" value="Unassembled WGS sequence"/>
</dbReference>
<evidence type="ECO:0000256" key="2">
    <source>
        <dbReference type="ARBA" id="ARBA00022603"/>
    </source>
</evidence>
<evidence type="ECO:0000256" key="3">
    <source>
        <dbReference type="ARBA" id="ARBA00022679"/>
    </source>
</evidence>
<dbReference type="GO" id="GO:0008610">
    <property type="term" value="P:lipid biosynthetic process"/>
    <property type="evidence" value="ECO:0007669"/>
    <property type="project" value="InterPro"/>
</dbReference>
<dbReference type="CDD" id="cd02440">
    <property type="entry name" value="AdoMet_MTases"/>
    <property type="match status" value="1"/>
</dbReference>
<comment type="similarity">
    <text evidence="1">Belongs to the CFA/CMAS family.</text>
</comment>
<keyword evidence="3" id="KW-0808">Transferase</keyword>
<organism evidence="8 9">
    <name type="scientific">Salinisphaera orenii MK-B5</name>
    <dbReference type="NCBI Taxonomy" id="856730"/>
    <lineage>
        <taxon>Bacteria</taxon>
        <taxon>Pseudomonadati</taxon>
        <taxon>Pseudomonadota</taxon>
        <taxon>Gammaproteobacteria</taxon>
        <taxon>Salinisphaerales</taxon>
        <taxon>Salinisphaeraceae</taxon>
        <taxon>Salinisphaera</taxon>
    </lineage>
</organism>
<evidence type="ECO:0000256" key="1">
    <source>
        <dbReference type="ARBA" id="ARBA00010815"/>
    </source>
</evidence>
<dbReference type="InterPro" id="IPR029063">
    <property type="entry name" value="SAM-dependent_MTases_sf"/>
</dbReference>
<name>A0A423PG77_9GAMM</name>
<dbReference type="PIRSF" id="PIRSF003085">
    <property type="entry name" value="CMAS"/>
    <property type="match status" value="1"/>
</dbReference>